<sequence>MKTLLEYIIHHSILKNKIIAYNFFRISLIVGTALILLINKIPDINWIFIIISLITWNLFEKGQNSFKNNFHHIKYINCTKRAFSWYTKNKKELFYNTIKQNITKIDFQIKNIEHKKFEELIDFKFIETVTHDFKYDIFISTIKELNSKTWIKDVFDYKKSFLQFLNILSFKIDFNSKNIENINSQTLANILYNNLQLTNKGVILDENNLKKEIDIFLKEINLLDEIHEDEKIEFTYIMNQSTILKIFSKYFEIHNISHTTNSLESLVYHFTSIDRSKKKNQGYSSKYIEYTSLIYIDSIPKKNTSDIIKIFLKMHELGLIKTGLNKTYKLIENMFSANIEKGFSKDNVKYYWKDKTKLRIKNNEFWHYFIGQLPKVV</sequence>
<organism evidence="2 3">
    <name type="scientific">Polaribacter butkevichii</name>
    <dbReference type="NCBI Taxonomy" id="218490"/>
    <lineage>
        <taxon>Bacteria</taxon>
        <taxon>Pseudomonadati</taxon>
        <taxon>Bacteroidota</taxon>
        <taxon>Flavobacteriia</taxon>
        <taxon>Flavobacteriales</taxon>
        <taxon>Flavobacteriaceae</taxon>
    </lineage>
</organism>
<keyword evidence="1" id="KW-0812">Transmembrane</keyword>
<keyword evidence="1" id="KW-0472">Membrane</keyword>
<evidence type="ECO:0000313" key="3">
    <source>
        <dbReference type="Proteomes" id="UP000247345"/>
    </source>
</evidence>
<dbReference type="Proteomes" id="UP000247345">
    <property type="component" value="Unassembled WGS sequence"/>
</dbReference>
<keyword evidence="1" id="KW-1133">Transmembrane helix</keyword>
<evidence type="ECO:0000313" key="2">
    <source>
        <dbReference type="EMBL" id="PQJ72783.1"/>
    </source>
</evidence>
<protein>
    <submittedName>
        <fullName evidence="2">Uncharacterized protein</fullName>
    </submittedName>
</protein>
<dbReference type="EMBL" id="MSCK01000001">
    <property type="protein sequence ID" value="PQJ72783.1"/>
    <property type="molecule type" value="Genomic_DNA"/>
</dbReference>
<accession>A0A2P6CD11</accession>
<comment type="caution">
    <text evidence="2">The sequence shown here is derived from an EMBL/GenBank/DDBJ whole genome shotgun (WGS) entry which is preliminary data.</text>
</comment>
<proteinExistence type="predicted"/>
<dbReference type="RefSeq" id="WP_105048447.1">
    <property type="nucleotide sequence ID" value="NZ_CP150661.1"/>
</dbReference>
<reference evidence="2 3" key="1">
    <citation type="submission" date="2016-12" db="EMBL/GenBank/DDBJ databases">
        <title>Trade-off between light-utilization and light-protection in marine flavobacteria.</title>
        <authorList>
            <person name="Kumagai Y."/>
            <person name="Yoshizawa S."/>
            <person name="Kogure K."/>
            <person name="Iwasaki W."/>
        </authorList>
    </citation>
    <scope>NUCLEOTIDE SEQUENCE [LARGE SCALE GENOMIC DNA]</scope>
    <source>
        <strain evidence="2 3">KCTC 12100</strain>
    </source>
</reference>
<dbReference type="AlphaFoldDB" id="A0A2P6CD11"/>
<name>A0A2P6CD11_9FLAO</name>
<gene>
    <name evidence="2" type="ORF">BTO14_05710</name>
</gene>
<feature type="transmembrane region" description="Helical" evidence="1">
    <location>
        <begin position="20"/>
        <end position="38"/>
    </location>
</feature>
<evidence type="ECO:0000256" key="1">
    <source>
        <dbReference type="SAM" id="Phobius"/>
    </source>
</evidence>
<keyword evidence="3" id="KW-1185">Reference proteome</keyword>